<name>K9P4G8_CYAGP</name>
<dbReference type="KEGG" id="cgc:Cyagr_0242"/>
<proteinExistence type="predicted"/>
<accession>K9P4G8</accession>
<dbReference type="OrthoDB" id="565227at2"/>
<dbReference type="Proteomes" id="UP000010388">
    <property type="component" value="Chromosome"/>
</dbReference>
<sequence>MTDSSMTPSEPRTSGALLAQGLIDNLPVIIDGLKEVYALRTKKQAFQAALQSRCAELQINSQNFSSLVQGLTELSKSDGSDEETKAMYREMIRSLFDLFATRSRDSGAFSEFMNS</sequence>
<reference evidence="2" key="1">
    <citation type="journal article" date="2013" name="Proc. Natl. Acad. Sci. U.S.A.">
        <title>Improving the coverage of the cyanobacterial phylum using diversity-driven genome sequencing.</title>
        <authorList>
            <person name="Shih P.M."/>
            <person name="Wu D."/>
            <person name="Latifi A."/>
            <person name="Axen S.D."/>
            <person name="Fewer D.P."/>
            <person name="Talla E."/>
            <person name="Calteau A."/>
            <person name="Cai F."/>
            <person name="Tandeau de Marsac N."/>
            <person name="Rippka R."/>
            <person name="Herdman M."/>
            <person name="Sivonen K."/>
            <person name="Coursin T."/>
            <person name="Laurent T."/>
            <person name="Goodwin L."/>
            <person name="Nolan M."/>
            <person name="Davenport K.W."/>
            <person name="Han C.S."/>
            <person name="Rubin E.M."/>
            <person name="Eisen J.A."/>
            <person name="Woyke T."/>
            <person name="Gugger M."/>
            <person name="Kerfeld C.A."/>
        </authorList>
    </citation>
    <scope>NUCLEOTIDE SEQUENCE [LARGE SCALE GENOMIC DNA]</scope>
    <source>
        <strain evidence="2">ATCC 27147 / PCC 6307</strain>
    </source>
</reference>
<dbReference type="EMBL" id="CP003495">
    <property type="protein sequence ID" value="AFY27444.1"/>
    <property type="molecule type" value="Genomic_DNA"/>
</dbReference>
<protein>
    <submittedName>
        <fullName evidence="1">Uncharacterized protein</fullName>
    </submittedName>
</protein>
<dbReference type="HOGENOM" id="CLU_2104948_0_0_3"/>
<dbReference type="STRING" id="292564.Cyagr_0242"/>
<organism evidence="1 2">
    <name type="scientific">Cyanobium gracile (strain ATCC 27147 / PCC 6307)</name>
    <dbReference type="NCBI Taxonomy" id="292564"/>
    <lineage>
        <taxon>Bacteria</taxon>
        <taxon>Bacillati</taxon>
        <taxon>Cyanobacteriota</taxon>
        <taxon>Cyanophyceae</taxon>
        <taxon>Synechococcales</taxon>
        <taxon>Prochlorococcaceae</taxon>
        <taxon>Cyanobium</taxon>
    </lineage>
</organism>
<dbReference type="RefSeq" id="WP_015107903.1">
    <property type="nucleotide sequence ID" value="NC_019675.1"/>
</dbReference>
<evidence type="ECO:0000313" key="2">
    <source>
        <dbReference type="Proteomes" id="UP000010388"/>
    </source>
</evidence>
<gene>
    <name evidence="1" type="ordered locus">Cyagr_0242</name>
</gene>
<evidence type="ECO:0000313" key="1">
    <source>
        <dbReference type="EMBL" id="AFY27444.1"/>
    </source>
</evidence>
<dbReference type="AlphaFoldDB" id="K9P4G8"/>